<dbReference type="Pfam" id="PF02353">
    <property type="entry name" value="CMAS"/>
    <property type="match status" value="1"/>
</dbReference>
<comment type="caution">
    <text evidence="8">The sequence shown here is derived from an EMBL/GenBank/DDBJ whole genome shotgun (WGS) entry which is preliminary data.</text>
</comment>
<keyword evidence="4" id="KW-0949">S-adenosyl-L-methionine</keyword>
<dbReference type="SMART" id="SM00828">
    <property type="entry name" value="PKS_MT"/>
    <property type="match status" value="1"/>
</dbReference>
<dbReference type="AlphaFoldDB" id="A0A4R7ST01"/>
<evidence type="ECO:0000256" key="3">
    <source>
        <dbReference type="ARBA" id="ARBA00022679"/>
    </source>
</evidence>
<evidence type="ECO:0000256" key="6">
    <source>
        <dbReference type="PIRSR" id="PIRSR003085-1"/>
    </source>
</evidence>
<dbReference type="Proteomes" id="UP000295151">
    <property type="component" value="Unassembled WGS sequence"/>
</dbReference>
<name>A0A4R7ST01_9ACTN</name>
<dbReference type="GO" id="GO:0032259">
    <property type="term" value="P:methylation"/>
    <property type="evidence" value="ECO:0007669"/>
    <property type="project" value="UniProtKB-KW"/>
</dbReference>
<evidence type="ECO:0000256" key="4">
    <source>
        <dbReference type="ARBA" id="ARBA00022691"/>
    </source>
</evidence>
<evidence type="ECO:0000256" key="5">
    <source>
        <dbReference type="ARBA" id="ARBA00023098"/>
    </source>
</evidence>
<dbReference type="InterPro" id="IPR003333">
    <property type="entry name" value="CMAS"/>
</dbReference>
<reference evidence="8 9" key="1">
    <citation type="submission" date="2019-03" db="EMBL/GenBank/DDBJ databases">
        <title>Genomic Encyclopedia of Type Strains, Phase III (KMG-III): the genomes of soil and plant-associated and newly described type strains.</title>
        <authorList>
            <person name="Whitman W."/>
        </authorList>
    </citation>
    <scope>NUCLEOTIDE SEQUENCE [LARGE SCALE GENOMIC DNA]</scope>
    <source>
        <strain evidence="8 9">VKM Ac-2575</strain>
    </source>
</reference>
<keyword evidence="9" id="KW-1185">Reference proteome</keyword>
<evidence type="ECO:0000259" key="7">
    <source>
        <dbReference type="SMART" id="SM00828"/>
    </source>
</evidence>
<dbReference type="PANTHER" id="PTHR43667:SF1">
    <property type="entry name" value="CYCLOPROPANE-FATTY-ACYL-PHOSPHOLIPID SYNTHASE"/>
    <property type="match status" value="1"/>
</dbReference>
<feature type="active site" evidence="6">
    <location>
        <position position="394"/>
    </location>
</feature>
<dbReference type="PANTHER" id="PTHR43667">
    <property type="entry name" value="CYCLOPROPANE-FATTY-ACYL-PHOSPHOLIPID SYNTHASE"/>
    <property type="match status" value="1"/>
</dbReference>
<organism evidence="8 9">
    <name type="scientific">Kribbella voronezhensis</name>
    <dbReference type="NCBI Taxonomy" id="2512212"/>
    <lineage>
        <taxon>Bacteria</taxon>
        <taxon>Bacillati</taxon>
        <taxon>Actinomycetota</taxon>
        <taxon>Actinomycetes</taxon>
        <taxon>Propionibacteriales</taxon>
        <taxon>Kribbellaceae</taxon>
        <taxon>Kribbella</taxon>
    </lineage>
</organism>
<dbReference type="InterPro" id="IPR050723">
    <property type="entry name" value="CFA/CMAS"/>
</dbReference>
<dbReference type="EMBL" id="SOCE01000003">
    <property type="protein sequence ID" value="TDU82390.1"/>
    <property type="molecule type" value="Genomic_DNA"/>
</dbReference>
<comment type="similarity">
    <text evidence="1">Belongs to the CFA/CMAS family.</text>
</comment>
<dbReference type="CDD" id="cd02440">
    <property type="entry name" value="AdoMet_MTases"/>
    <property type="match status" value="1"/>
</dbReference>
<protein>
    <submittedName>
        <fullName evidence="8">Cyclopropane-fatty-acyl-phospholipid synthase</fullName>
    </submittedName>
</protein>
<keyword evidence="2" id="KW-0489">Methyltransferase</keyword>
<gene>
    <name evidence="8" type="ORF">EV138_7280</name>
</gene>
<accession>A0A4R7ST01</accession>
<evidence type="ECO:0000256" key="1">
    <source>
        <dbReference type="ARBA" id="ARBA00010815"/>
    </source>
</evidence>
<dbReference type="SUPFAM" id="SSF53335">
    <property type="entry name" value="S-adenosyl-L-methionine-dependent methyltransferases"/>
    <property type="match status" value="1"/>
</dbReference>
<dbReference type="RefSeq" id="WP_133985129.1">
    <property type="nucleotide sequence ID" value="NZ_SOCE01000003.1"/>
</dbReference>
<dbReference type="PIRSF" id="PIRSF003085">
    <property type="entry name" value="CMAS"/>
    <property type="match status" value="1"/>
</dbReference>
<keyword evidence="5" id="KW-0443">Lipid metabolism</keyword>
<sequence>MTATLPTQVSIAAALTAVAPAGLPFRFTAYDGSSTGPEDSPVHMHLATERGLSYVLTAPGDLGLVRAYVQGDLEITGVHPGNPYDLMKLMLNELHFQRPSPAEALRIVRGLGWSHLKPPPPPPQEHLPKWRRTFEGLRHSRTRDKVAIHHHYDVSNKFYEYILGPSMTYTCAVFPTLDATLEQAQYEKYDLVARKLDLKAGQRLLDVGCGWGGMVRHAAREYGVKALGVTLSAAQAEWAQEAIKREGLEHLAEVRFSDYRDVSERDFDAISSIGLTEHIGVRNYPSYFGFLLDRLRPGGRLLNHMITRPDNRFRPTGAFIDRYIFPDGELIGSGRIIADAQDAGFEVRHEENLREHYALTLAGWSDNLVAHWDEAVEEVGFATAKIWGLYLAACRVGFERNNTQLHQILAVKLHDDASSDFPLRPTWLS</sequence>
<dbReference type="OrthoDB" id="9782855at2"/>
<dbReference type="GO" id="GO:0008610">
    <property type="term" value="P:lipid biosynthetic process"/>
    <property type="evidence" value="ECO:0007669"/>
    <property type="project" value="InterPro"/>
</dbReference>
<feature type="domain" description="Polyketide synthase-like methyltransferase" evidence="7">
    <location>
        <begin position="158"/>
        <end position="418"/>
    </location>
</feature>
<dbReference type="GO" id="GO:0008168">
    <property type="term" value="F:methyltransferase activity"/>
    <property type="evidence" value="ECO:0007669"/>
    <property type="project" value="UniProtKB-KW"/>
</dbReference>
<dbReference type="InterPro" id="IPR020803">
    <property type="entry name" value="MeTfrase_dom"/>
</dbReference>
<dbReference type="Gene3D" id="3.40.50.150">
    <property type="entry name" value="Vaccinia Virus protein VP39"/>
    <property type="match status" value="1"/>
</dbReference>
<evidence type="ECO:0000256" key="2">
    <source>
        <dbReference type="ARBA" id="ARBA00022603"/>
    </source>
</evidence>
<dbReference type="InterPro" id="IPR029063">
    <property type="entry name" value="SAM-dependent_MTases_sf"/>
</dbReference>
<keyword evidence="3" id="KW-0808">Transferase</keyword>
<proteinExistence type="inferred from homology"/>
<evidence type="ECO:0000313" key="9">
    <source>
        <dbReference type="Proteomes" id="UP000295151"/>
    </source>
</evidence>
<evidence type="ECO:0000313" key="8">
    <source>
        <dbReference type="EMBL" id="TDU82390.1"/>
    </source>
</evidence>